<evidence type="ECO:0000313" key="1">
    <source>
        <dbReference type="EMBL" id="VAW47013.1"/>
    </source>
</evidence>
<name>A0A3B0W3K7_9ZZZZ</name>
<dbReference type="PANTHER" id="PTHR31126:SF72">
    <property type="entry name" value="DUAL SPECIFICITY PROTEIN PHOSPHATASE TPBA"/>
    <property type="match status" value="1"/>
</dbReference>
<dbReference type="EMBL" id="UOFB01000169">
    <property type="protein sequence ID" value="VAW47013.1"/>
    <property type="molecule type" value="Genomic_DNA"/>
</dbReference>
<sequence>MNLLNAPFKRIKAHFENLFIDHEILRVLYRNFYVLSPTTFRSNHPSKAFLKKLQTRHQLKTVVSMRKANTSASYLFEKEACEQLGITLIHHPMSSQKLPKPEMVVAAKALFETVQYPILIHCKSGADRAGLMSVLYMYFVQKQPMDVAVKQLSIKYGHFRWANTGKLDFFFDAFFQYQAQHPTIEFLEWVTTVYDRDELDKQFQSSGWANIVVHKILRRE</sequence>
<organism evidence="1">
    <name type="scientific">hydrothermal vent metagenome</name>
    <dbReference type="NCBI Taxonomy" id="652676"/>
    <lineage>
        <taxon>unclassified sequences</taxon>
        <taxon>metagenomes</taxon>
        <taxon>ecological metagenomes</taxon>
    </lineage>
</organism>
<dbReference type="InterPro" id="IPR029021">
    <property type="entry name" value="Prot-tyrosine_phosphatase-like"/>
</dbReference>
<dbReference type="PANTHER" id="PTHR31126">
    <property type="entry name" value="TYROSINE-PROTEIN PHOSPHATASE"/>
    <property type="match status" value="1"/>
</dbReference>
<reference evidence="1" key="1">
    <citation type="submission" date="2018-06" db="EMBL/GenBank/DDBJ databases">
        <authorList>
            <person name="Zhirakovskaya E."/>
        </authorList>
    </citation>
    <scope>NUCLEOTIDE SEQUENCE</scope>
</reference>
<dbReference type="InterPro" id="IPR004861">
    <property type="entry name" value="Siw14-like"/>
</dbReference>
<dbReference type="Gene3D" id="3.90.190.10">
    <property type="entry name" value="Protein tyrosine phosphatase superfamily"/>
    <property type="match status" value="1"/>
</dbReference>
<dbReference type="AlphaFoldDB" id="A0A3B0W3K7"/>
<dbReference type="SUPFAM" id="SSF52799">
    <property type="entry name" value="(Phosphotyrosine protein) phosphatases II"/>
    <property type="match status" value="1"/>
</dbReference>
<dbReference type="Pfam" id="PF03162">
    <property type="entry name" value="Y_phosphatase2"/>
    <property type="match status" value="1"/>
</dbReference>
<dbReference type="GO" id="GO:0016791">
    <property type="term" value="F:phosphatase activity"/>
    <property type="evidence" value="ECO:0007669"/>
    <property type="project" value="TreeGrafter"/>
</dbReference>
<gene>
    <name evidence="1" type="ORF">MNBD_GAMMA04-2252</name>
</gene>
<proteinExistence type="predicted"/>
<protein>
    <submittedName>
        <fullName evidence="1">Protein tyrosine phosphatase</fullName>
    </submittedName>
</protein>
<accession>A0A3B0W3K7</accession>